<keyword evidence="3" id="KW-1185">Reference proteome</keyword>
<evidence type="ECO:0000313" key="3">
    <source>
        <dbReference type="Proteomes" id="UP000694251"/>
    </source>
</evidence>
<reference evidence="2 3" key="1">
    <citation type="submission" date="2020-12" db="EMBL/GenBank/DDBJ databases">
        <title>Concerted genomic and epigenomic changes stabilize Arabidopsis allopolyploids.</title>
        <authorList>
            <person name="Chen Z."/>
        </authorList>
    </citation>
    <scope>NUCLEOTIDE SEQUENCE [LARGE SCALE GENOMIC DNA]</scope>
    <source>
        <strain evidence="2">As9502</strain>
        <tissue evidence="2">Leaf</tissue>
    </source>
</reference>
<name>A0A8T2AIP7_ARASU</name>
<gene>
    <name evidence="2" type="ORF">ISN44_As09g011830</name>
</gene>
<dbReference type="Proteomes" id="UP000694251">
    <property type="component" value="Chromosome 9"/>
</dbReference>
<accession>A0A8T2AIP7</accession>
<protein>
    <submittedName>
        <fullName evidence="2">Uncharacterized protein</fullName>
    </submittedName>
</protein>
<feature type="compositionally biased region" description="Acidic residues" evidence="1">
    <location>
        <begin position="37"/>
        <end position="47"/>
    </location>
</feature>
<comment type="caution">
    <text evidence="2">The sequence shown here is derived from an EMBL/GenBank/DDBJ whole genome shotgun (WGS) entry which is preliminary data.</text>
</comment>
<organism evidence="2 3">
    <name type="scientific">Arabidopsis suecica</name>
    <name type="common">Swedish thale-cress</name>
    <name type="synonym">Cardaminopsis suecica</name>
    <dbReference type="NCBI Taxonomy" id="45249"/>
    <lineage>
        <taxon>Eukaryota</taxon>
        <taxon>Viridiplantae</taxon>
        <taxon>Streptophyta</taxon>
        <taxon>Embryophyta</taxon>
        <taxon>Tracheophyta</taxon>
        <taxon>Spermatophyta</taxon>
        <taxon>Magnoliopsida</taxon>
        <taxon>eudicotyledons</taxon>
        <taxon>Gunneridae</taxon>
        <taxon>Pentapetalae</taxon>
        <taxon>rosids</taxon>
        <taxon>malvids</taxon>
        <taxon>Brassicales</taxon>
        <taxon>Brassicaceae</taxon>
        <taxon>Camelineae</taxon>
        <taxon>Arabidopsis</taxon>
    </lineage>
</organism>
<dbReference type="EMBL" id="JAEFBJ010000009">
    <property type="protein sequence ID" value="KAG7572834.1"/>
    <property type="molecule type" value="Genomic_DNA"/>
</dbReference>
<feature type="region of interest" description="Disordered" evidence="1">
    <location>
        <begin position="1"/>
        <end position="56"/>
    </location>
</feature>
<proteinExistence type="predicted"/>
<dbReference type="AlphaFoldDB" id="A0A8T2AIP7"/>
<sequence length="56" mass="6340">MDSNELEPPSFDVVVHHQPSESVPQAEEGEGNPIPEPDIEPDDEDPLERDQFEIEK</sequence>
<evidence type="ECO:0000313" key="2">
    <source>
        <dbReference type="EMBL" id="KAG7572834.1"/>
    </source>
</evidence>
<feature type="non-terminal residue" evidence="2">
    <location>
        <position position="56"/>
    </location>
</feature>
<evidence type="ECO:0000256" key="1">
    <source>
        <dbReference type="SAM" id="MobiDB-lite"/>
    </source>
</evidence>